<name>A0ABP8ZQ92_9FLAO</name>
<protein>
    <submittedName>
        <fullName evidence="2">DUF3078 domain-containing protein</fullName>
    </submittedName>
</protein>
<dbReference type="Proteomes" id="UP001500141">
    <property type="component" value="Unassembled WGS sequence"/>
</dbReference>
<sequence length="317" mass="36433">MNKKLHFLLFIAFFVSQFTFSQVTIITQLPDSTSYWKKENKIGFDISQVAFLNWNAGGVNTVSGLLKGKFTRSYERENTKWFNELLFKYGINKQDGVKIRKTDDALALNSTFGFRRDTVSNWFYSAKFNFNTQFTNGYLYPNTERAISKSFAPAYVFLGAGSEYIDKERKFNIYFSPITLKTTFVLDQRLANEGAFGVTKATYDPITGEVISKGDRIRMEFGALFTAYHKDEIFTNMFLENRLALYSDYLNKFGNIDVNWQLQLDLVVNRYVSANIGTHLIYDDDIKAKDEVDGVQVTLGPRIQLKQILGVGLTYTF</sequence>
<dbReference type="EMBL" id="BAABIP010000007">
    <property type="protein sequence ID" value="GAA4763050.1"/>
    <property type="molecule type" value="Genomic_DNA"/>
</dbReference>
<dbReference type="InterPro" id="IPR021428">
    <property type="entry name" value="DUF3078"/>
</dbReference>
<dbReference type="RefSeq" id="WP_264543779.1">
    <property type="nucleotide sequence ID" value="NZ_BAABIP010000007.1"/>
</dbReference>
<dbReference type="Pfam" id="PF11276">
    <property type="entry name" value="DUF3078"/>
    <property type="match status" value="1"/>
</dbReference>
<evidence type="ECO:0000313" key="3">
    <source>
        <dbReference type="Proteomes" id="UP001500141"/>
    </source>
</evidence>
<accession>A0ABP8ZQ92</accession>
<feature type="signal peptide" evidence="1">
    <location>
        <begin position="1"/>
        <end position="21"/>
    </location>
</feature>
<organism evidence="2 3">
    <name type="scientific">Flavobacterium hankyongi</name>
    <dbReference type="NCBI Taxonomy" id="1176532"/>
    <lineage>
        <taxon>Bacteria</taxon>
        <taxon>Pseudomonadati</taxon>
        <taxon>Bacteroidota</taxon>
        <taxon>Flavobacteriia</taxon>
        <taxon>Flavobacteriales</taxon>
        <taxon>Flavobacteriaceae</taxon>
        <taxon>Flavobacterium</taxon>
    </lineage>
</organism>
<feature type="chain" id="PRO_5046611733" evidence="1">
    <location>
        <begin position="22"/>
        <end position="317"/>
    </location>
</feature>
<proteinExistence type="predicted"/>
<evidence type="ECO:0000313" key="2">
    <source>
        <dbReference type="EMBL" id="GAA4763050.1"/>
    </source>
</evidence>
<evidence type="ECO:0000256" key="1">
    <source>
        <dbReference type="SAM" id="SignalP"/>
    </source>
</evidence>
<keyword evidence="3" id="KW-1185">Reference proteome</keyword>
<comment type="caution">
    <text evidence="2">The sequence shown here is derived from an EMBL/GenBank/DDBJ whole genome shotgun (WGS) entry which is preliminary data.</text>
</comment>
<gene>
    <name evidence="2" type="ORF">GCM10023230_10600</name>
</gene>
<reference evidence="3" key="1">
    <citation type="journal article" date="2019" name="Int. J. Syst. Evol. Microbiol.">
        <title>The Global Catalogue of Microorganisms (GCM) 10K type strain sequencing project: providing services to taxonomists for standard genome sequencing and annotation.</title>
        <authorList>
            <consortium name="The Broad Institute Genomics Platform"/>
            <consortium name="The Broad Institute Genome Sequencing Center for Infectious Disease"/>
            <person name="Wu L."/>
            <person name="Ma J."/>
        </authorList>
    </citation>
    <scope>NUCLEOTIDE SEQUENCE [LARGE SCALE GENOMIC DNA]</scope>
    <source>
        <strain evidence="3">JCM 18198</strain>
    </source>
</reference>
<keyword evidence="1" id="KW-0732">Signal</keyword>